<evidence type="ECO:0000256" key="7">
    <source>
        <dbReference type="ARBA" id="ARBA00023049"/>
    </source>
</evidence>
<keyword evidence="5" id="KW-0378">Hydrolase</keyword>
<dbReference type="InterPro" id="IPR018497">
    <property type="entry name" value="Peptidase_M13_C"/>
</dbReference>
<dbReference type="Pfam" id="PF01431">
    <property type="entry name" value="Peptidase_M13"/>
    <property type="match status" value="1"/>
</dbReference>
<keyword evidence="11" id="KW-1185">Reference proteome</keyword>
<dbReference type="EMBL" id="JBBJCI010000145">
    <property type="protein sequence ID" value="KAK7242330.1"/>
    <property type="molecule type" value="Genomic_DNA"/>
</dbReference>
<dbReference type="InterPro" id="IPR024079">
    <property type="entry name" value="MetalloPept_cat_dom_sf"/>
</dbReference>
<comment type="caution">
    <text evidence="10">The sequence shown here is derived from an EMBL/GenBank/DDBJ whole genome shotgun (WGS) entry which is preliminary data.</text>
</comment>
<protein>
    <submittedName>
        <fullName evidence="10">Metalloendopeptidase</fullName>
    </submittedName>
</protein>
<keyword evidence="7" id="KW-0482">Metalloprotease</keyword>
<dbReference type="Proteomes" id="UP001363151">
    <property type="component" value="Unassembled WGS sequence"/>
</dbReference>
<evidence type="ECO:0000259" key="9">
    <source>
        <dbReference type="Pfam" id="PF05649"/>
    </source>
</evidence>
<feature type="domain" description="Peptidase M13 N-terminal" evidence="9">
    <location>
        <begin position="54"/>
        <end position="419"/>
    </location>
</feature>
<dbReference type="SUPFAM" id="SSF55486">
    <property type="entry name" value="Metalloproteases ('zincins'), catalytic domain"/>
    <property type="match status" value="1"/>
</dbReference>
<dbReference type="Gene3D" id="1.10.1380.10">
    <property type="entry name" value="Neutral endopeptidase , domain2"/>
    <property type="match status" value="1"/>
</dbReference>
<comment type="cofactor">
    <cofactor evidence="1">
        <name>Zn(2+)</name>
        <dbReference type="ChEBI" id="CHEBI:29105"/>
    </cofactor>
</comment>
<dbReference type="PANTHER" id="PTHR11733">
    <property type="entry name" value="ZINC METALLOPROTEASE FAMILY M13 NEPRILYSIN-RELATED"/>
    <property type="match status" value="1"/>
</dbReference>
<dbReference type="Pfam" id="PF05649">
    <property type="entry name" value="Peptidase_M13_N"/>
    <property type="match status" value="1"/>
</dbReference>
<sequence length="673" mass="74259">MMLFDPANPGKKRLGCECCKNPWSQEGPACLECVAAPAPHAGLEAANLDVSVSPGANFFRYANGGWMDANPVPKEYPAWNSFFALHDANLGKLRSLMEETDDAKVRDFWASANDEDAIEAAGLGALDGVLAVCDGDDVTKALAELHALGVGAVFSVGEGPDDEQSSWTLLQLGQGGLGLPDRDYYFDDDKKEKLALYETFVAETLGRLGLDAALGPKIVAFEKAAAFSFLTRTEMRDPKVVYNKYSPAKLAATCKGAVDWKRYVELVGVPEARRGGDVNVSAPAAVAASCRLFGELDADVRKAYLKFHCVKSFSPHLSKVFVDAHFDFYSRKLSGQQEQQPRWKRCLGFVDAAMGELVAQVYVAKYFPESRKQRCLDLVERVRAQLEKRLKEVEWMTSEETRRQALEKMNGFGCKIGFPDKWVDYAALSIVAGDHLGNVSRARRFDHALEMGRVDKETDKTKWEMLPHQINAYYHPNLNEIVFPAAILQPPFFDAEADDATNLGAMGVVVGHEMTHGFDDQGRQYDASGNLRDWWTADDAAEYEKRVQVMVDQAETFEVEGKPLNGRLTCGENIADLGGLALAFAALEASGAKDAARVNGFTAQQRFFLAYATLWRENTTTERALKMLALDPHGPNEWRTNGPLSNLSQFHDAFGVGAGDALFRAPDSRVMIW</sequence>
<reference evidence="10 11" key="1">
    <citation type="submission" date="2024-03" db="EMBL/GenBank/DDBJ databases">
        <title>Aureococcus anophagefferens CCMP1851 and Kratosvirus quantuckense: Draft genome of a second virus-susceptible host strain in the model system.</title>
        <authorList>
            <person name="Chase E."/>
            <person name="Truchon A.R."/>
            <person name="Schepens W."/>
            <person name="Wilhelm S.W."/>
        </authorList>
    </citation>
    <scope>NUCLEOTIDE SEQUENCE [LARGE SCALE GENOMIC DNA]</scope>
    <source>
        <strain evidence="10 11">CCMP1851</strain>
    </source>
</reference>
<evidence type="ECO:0000256" key="3">
    <source>
        <dbReference type="ARBA" id="ARBA00022670"/>
    </source>
</evidence>
<evidence type="ECO:0000256" key="6">
    <source>
        <dbReference type="ARBA" id="ARBA00022833"/>
    </source>
</evidence>
<organism evidence="10 11">
    <name type="scientific">Aureococcus anophagefferens</name>
    <name type="common">Harmful bloom alga</name>
    <dbReference type="NCBI Taxonomy" id="44056"/>
    <lineage>
        <taxon>Eukaryota</taxon>
        <taxon>Sar</taxon>
        <taxon>Stramenopiles</taxon>
        <taxon>Ochrophyta</taxon>
        <taxon>Pelagophyceae</taxon>
        <taxon>Pelagomonadales</taxon>
        <taxon>Pelagomonadaceae</taxon>
        <taxon>Aureococcus</taxon>
    </lineage>
</organism>
<gene>
    <name evidence="10" type="ORF">SO694_0001207</name>
</gene>
<evidence type="ECO:0000256" key="5">
    <source>
        <dbReference type="ARBA" id="ARBA00022801"/>
    </source>
</evidence>
<keyword evidence="6" id="KW-0862">Zinc</keyword>
<comment type="similarity">
    <text evidence="2">Belongs to the peptidase M13 family.</text>
</comment>
<feature type="domain" description="Peptidase M13 C-terminal" evidence="8">
    <location>
        <begin position="471"/>
        <end position="670"/>
    </location>
</feature>
<evidence type="ECO:0000256" key="1">
    <source>
        <dbReference type="ARBA" id="ARBA00001947"/>
    </source>
</evidence>
<proteinExistence type="inferred from homology"/>
<name>A0ABR1G172_AURAN</name>
<dbReference type="PRINTS" id="PR00786">
    <property type="entry name" value="NEPRILYSIN"/>
</dbReference>
<dbReference type="Gene3D" id="3.40.390.10">
    <property type="entry name" value="Collagenase (Catalytic Domain)"/>
    <property type="match status" value="1"/>
</dbReference>
<dbReference type="CDD" id="cd08662">
    <property type="entry name" value="M13"/>
    <property type="match status" value="1"/>
</dbReference>
<dbReference type="InterPro" id="IPR042089">
    <property type="entry name" value="Peptidase_M13_dom_2"/>
</dbReference>
<evidence type="ECO:0000313" key="10">
    <source>
        <dbReference type="EMBL" id="KAK7242330.1"/>
    </source>
</evidence>
<evidence type="ECO:0000256" key="4">
    <source>
        <dbReference type="ARBA" id="ARBA00022723"/>
    </source>
</evidence>
<dbReference type="InterPro" id="IPR008753">
    <property type="entry name" value="Peptidase_M13_N"/>
</dbReference>
<evidence type="ECO:0000313" key="11">
    <source>
        <dbReference type="Proteomes" id="UP001363151"/>
    </source>
</evidence>
<dbReference type="InterPro" id="IPR000718">
    <property type="entry name" value="Peptidase_M13"/>
</dbReference>
<keyword evidence="3" id="KW-0645">Protease</keyword>
<evidence type="ECO:0000256" key="2">
    <source>
        <dbReference type="ARBA" id="ARBA00007357"/>
    </source>
</evidence>
<dbReference type="PROSITE" id="PS51885">
    <property type="entry name" value="NEPRILYSIN"/>
    <property type="match status" value="1"/>
</dbReference>
<dbReference type="PANTHER" id="PTHR11733:SF167">
    <property type="entry name" value="FI17812P1-RELATED"/>
    <property type="match status" value="1"/>
</dbReference>
<accession>A0ABR1G172</accession>
<keyword evidence="4" id="KW-0479">Metal-binding</keyword>
<evidence type="ECO:0000259" key="8">
    <source>
        <dbReference type="Pfam" id="PF01431"/>
    </source>
</evidence>